<evidence type="ECO:0000256" key="1">
    <source>
        <dbReference type="SAM" id="MobiDB-lite"/>
    </source>
</evidence>
<gene>
    <name evidence="2" type="ORF">TKK_000543</name>
</gene>
<proteinExistence type="predicted"/>
<name>A0ABD2XR35_9HYME</name>
<protein>
    <recommendedName>
        <fullName evidence="4">CCHC-type domain-containing protein</fullName>
    </recommendedName>
</protein>
<sequence length="204" mass="23004">MCFNCGDEQHPNSTCKSPTTSCANCKTDPSIEPADTRHVNISSSCPKVQQQKKINTIMAFDNLSFMEARDLVIPKKTYCSSLNKTQENYPPMKFNNRPRIKADQSTKSFKPPYYNTNNNPTTYKDIAAASGIQESCQSNHNHDRPTVDNGPPKKNLQSQLALDPGLLLHSLNKNASLKSTTQKLHDRLQTKIQENISNSYDEYY</sequence>
<accession>A0ABD2XR35</accession>
<evidence type="ECO:0000313" key="3">
    <source>
        <dbReference type="Proteomes" id="UP001627154"/>
    </source>
</evidence>
<dbReference type="Proteomes" id="UP001627154">
    <property type="component" value="Unassembled WGS sequence"/>
</dbReference>
<organism evidence="2 3">
    <name type="scientific">Trichogramma kaykai</name>
    <dbReference type="NCBI Taxonomy" id="54128"/>
    <lineage>
        <taxon>Eukaryota</taxon>
        <taxon>Metazoa</taxon>
        <taxon>Ecdysozoa</taxon>
        <taxon>Arthropoda</taxon>
        <taxon>Hexapoda</taxon>
        <taxon>Insecta</taxon>
        <taxon>Pterygota</taxon>
        <taxon>Neoptera</taxon>
        <taxon>Endopterygota</taxon>
        <taxon>Hymenoptera</taxon>
        <taxon>Apocrita</taxon>
        <taxon>Proctotrupomorpha</taxon>
        <taxon>Chalcidoidea</taxon>
        <taxon>Trichogrammatidae</taxon>
        <taxon>Trichogramma</taxon>
    </lineage>
</organism>
<dbReference type="AlphaFoldDB" id="A0ABD2XR35"/>
<feature type="region of interest" description="Disordered" evidence="1">
    <location>
        <begin position="135"/>
        <end position="155"/>
    </location>
</feature>
<evidence type="ECO:0000313" key="2">
    <source>
        <dbReference type="EMBL" id="KAL3407262.1"/>
    </source>
</evidence>
<evidence type="ECO:0008006" key="4">
    <source>
        <dbReference type="Google" id="ProtNLM"/>
    </source>
</evidence>
<comment type="caution">
    <text evidence="2">The sequence shown here is derived from an EMBL/GenBank/DDBJ whole genome shotgun (WGS) entry which is preliminary data.</text>
</comment>
<keyword evidence="3" id="KW-1185">Reference proteome</keyword>
<dbReference type="EMBL" id="JBJJXI010000011">
    <property type="protein sequence ID" value="KAL3407262.1"/>
    <property type="molecule type" value="Genomic_DNA"/>
</dbReference>
<reference evidence="2 3" key="1">
    <citation type="journal article" date="2024" name="bioRxiv">
        <title>A reference genome for Trichogramma kaykai: A tiny desert-dwelling parasitoid wasp with competing sex-ratio distorters.</title>
        <authorList>
            <person name="Culotta J."/>
            <person name="Lindsey A.R."/>
        </authorList>
    </citation>
    <scope>NUCLEOTIDE SEQUENCE [LARGE SCALE GENOMIC DNA]</scope>
    <source>
        <strain evidence="2 3">KSX58</strain>
    </source>
</reference>